<keyword evidence="2" id="KW-1185">Reference proteome</keyword>
<name>A0ACC3S6L6_9PEZI</name>
<dbReference type="Proteomes" id="UP001320706">
    <property type="component" value="Unassembled WGS sequence"/>
</dbReference>
<proteinExistence type="predicted"/>
<gene>
    <name evidence="1" type="primary">PMC1</name>
    <name evidence="1" type="ORF">M8818_006729</name>
</gene>
<dbReference type="EMBL" id="JAMKPW020000041">
    <property type="protein sequence ID" value="KAK8196564.1"/>
    <property type="molecule type" value="Genomic_DNA"/>
</dbReference>
<organism evidence="1 2">
    <name type="scientific">Zalaria obscura</name>
    <dbReference type="NCBI Taxonomy" id="2024903"/>
    <lineage>
        <taxon>Eukaryota</taxon>
        <taxon>Fungi</taxon>
        <taxon>Dikarya</taxon>
        <taxon>Ascomycota</taxon>
        <taxon>Pezizomycotina</taxon>
        <taxon>Dothideomycetes</taxon>
        <taxon>Dothideomycetidae</taxon>
        <taxon>Dothideales</taxon>
        <taxon>Zalariaceae</taxon>
        <taxon>Zalaria</taxon>
    </lineage>
</organism>
<evidence type="ECO:0000313" key="1">
    <source>
        <dbReference type="EMBL" id="KAK8196564.1"/>
    </source>
</evidence>
<sequence length="1525" mass="165599">MTTAVPPLTGGYSKSRLSIGEGSDSQVWSFLSPKLAAKALVSSGRGRRSLYDFYQGELVIAQPPLAWAVFILVVLQLSASIHPATHTQAQEAATMADQTPNGGRISPAPGPGRRPRAPTITIDTSAVRRSADMGYITFYEGRSDEARIQGDSSNLEATNSNSSPIELRASNSFETSRPTSPHNISSPTWGDRQNFLAVPTARSRASSFDTDGGHSSSTGTYVNSSSHGAEHDKPKAFGGDGHGQDVLSDEEALKPDPGTEDDFHRENNPFAFAPGHMTKLLNPKSLGAFHALGGLDGIEKGLRSDRKSGLSPDEQHLEGSVSFEEATRTTSPSKISQVSTTIGETSSAQPAIPKSGEGGTFYDRIRIFNDNRLPERKAKSLLQLAWMAYNDKVLLLLTAAAIISLALGLYQTFGQSHADGEPRVEWVEGVAIIVAILIVVVVGALNDWQKERQFVKLNRKKDDRKVKVIRSGKTQEISVHDILVGDVCLLEPGDLVPVDGIFIDGHAVKCDESSATGESDIIRKVPAHEVSRAMEANESLKKMDPFIISGAKITEGVGTFMVTATGVNSSYGKTMMSLREDNDPTPLQSKLNVLAEYIAKLGGAAALLLFVVLLIKFLAQLPHNHDTSALKAQRFLNILIVAVTIVVVAVPEGLPLAVTLALAFATKRMTKDNNLVRVLRSCETMGNATSVCSDKTGTLTQNVMTVVAGAVGTSSRFTHRVEQKAGGPSGDAAESVADQLDDVSTTEFLGTLGQEVKTLWKDSIAVNSTAFEGEEDGKQTFIGSKTETALLSFARDYLGMGPINVERSNAEISQMVPFDSGRKCMAVVLKQGNRYRLVVKGASEIMLRQCNRIIRDPTKGVDAVSISNDNVQTLNRLIEEYATRSLRTIGFVYRDFEQWPPRNARRQEDDKTQAVFEDVFKDMTFFGLVGIQDPLREGVSEAVADCIRAGVYPRMVTGDNIMTAKAIAKECGIYTAGGVALEGPVFRKMSKQAQLEIIPKLQVLARSSPDDKRILVKRLKEMGETVAVTGDGTNDAPALKAADVGFSMGIAGTEVAKEASDIILMDDNFASIVKALMWGRAVNDAVKKFLQFQITVNITAVLLAFVSAVASSEESSVLTAVQLLWVNLIMDTFAALALATDPPTRKILNRKPDPKSAPLITLNMWKMIIGQAIYQLVVTFILYFAGTSILSYQSTREQDQLETLIFNTFVWMQVFNEFNNRRLDNKFNIFEGVHRNVFFIVINCIMVGGQIMIIFVGGRAFSVTRLNGAQWGYSIVLGALSIPVGVIIRLIPDELIRRLIPDWLRRRNTPQVVINDEESPFEFNQALLDIRDELAFIKRFKGGRLNNLKFKLQHPREAILQSRSRSASRSSVDLPQTPDGELGNEQGSPAPPSPDSRRATRSRGRSRSNSALAGAAMAGIIAGSIGGWSPIDRAHGDADSLRFSRARSKSDLSNQNQLGINIHPDTKKQDPVLVEDPVETAGYKPPSQTTETTPAFGLGPFGGQPEFKGKGKDVDVDDKPSPSSS</sequence>
<comment type="caution">
    <text evidence="1">The sequence shown here is derived from an EMBL/GenBank/DDBJ whole genome shotgun (WGS) entry which is preliminary data.</text>
</comment>
<accession>A0ACC3S6L6</accession>
<protein>
    <submittedName>
        <fullName evidence="1">Plasma membrane calcium</fullName>
    </submittedName>
</protein>
<reference evidence="1" key="1">
    <citation type="submission" date="2024-02" db="EMBL/GenBank/DDBJ databases">
        <title>Metagenome Assembled Genome of Zalaria obscura JY119.</title>
        <authorList>
            <person name="Vighnesh L."/>
            <person name="Jagadeeshwari U."/>
            <person name="Venkata Ramana C."/>
            <person name="Sasikala C."/>
        </authorList>
    </citation>
    <scope>NUCLEOTIDE SEQUENCE</scope>
    <source>
        <strain evidence="1">JY119</strain>
    </source>
</reference>
<evidence type="ECO:0000313" key="2">
    <source>
        <dbReference type="Proteomes" id="UP001320706"/>
    </source>
</evidence>